<reference evidence="4 5" key="1">
    <citation type="journal article" date="2011" name="PLoS Pathog.">
        <title>Endophytic Life Strategies Decoded by Genome and Transcriptome Analyses of the Mutualistic Root Symbiont Piriformospora indica.</title>
        <authorList>
            <person name="Zuccaro A."/>
            <person name="Lahrmann U."/>
            <person name="Guldener U."/>
            <person name="Langen G."/>
            <person name="Pfiffi S."/>
            <person name="Biedenkopf D."/>
            <person name="Wong P."/>
            <person name="Samans B."/>
            <person name="Grimm C."/>
            <person name="Basiewicz M."/>
            <person name="Murat C."/>
            <person name="Martin F."/>
            <person name="Kogel K.H."/>
        </authorList>
    </citation>
    <scope>NUCLEOTIDE SEQUENCE [LARGE SCALE GENOMIC DNA]</scope>
    <source>
        <strain evidence="4 5">DSM 11827</strain>
    </source>
</reference>
<evidence type="ECO:0000256" key="1">
    <source>
        <dbReference type="SAM" id="MobiDB-lite"/>
    </source>
</evidence>
<organism evidence="4 5">
    <name type="scientific">Serendipita indica (strain DSM 11827)</name>
    <name type="common">Root endophyte fungus</name>
    <name type="synonym">Piriformospora indica</name>
    <dbReference type="NCBI Taxonomy" id="1109443"/>
    <lineage>
        <taxon>Eukaryota</taxon>
        <taxon>Fungi</taxon>
        <taxon>Dikarya</taxon>
        <taxon>Basidiomycota</taxon>
        <taxon>Agaricomycotina</taxon>
        <taxon>Agaricomycetes</taxon>
        <taxon>Sebacinales</taxon>
        <taxon>Serendipitaceae</taxon>
        <taxon>Serendipita</taxon>
    </lineage>
</organism>
<feature type="transmembrane region" description="Helical" evidence="2">
    <location>
        <begin position="29"/>
        <end position="54"/>
    </location>
</feature>
<gene>
    <name evidence="4" type="ORF">PIIN_06849</name>
</gene>
<proteinExistence type="predicted"/>
<feature type="region of interest" description="Disordered" evidence="1">
    <location>
        <begin position="276"/>
        <end position="296"/>
    </location>
</feature>
<feature type="transmembrane region" description="Helical" evidence="2">
    <location>
        <begin position="245"/>
        <end position="266"/>
    </location>
</feature>
<keyword evidence="2" id="KW-0812">Transmembrane</keyword>
<name>G4TNM0_SERID</name>
<keyword evidence="2" id="KW-1133">Transmembrane helix</keyword>
<comment type="caution">
    <text evidence="4">The sequence shown here is derived from an EMBL/GenBank/DDBJ whole genome shotgun (WGS) entry which is preliminary data.</text>
</comment>
<keyword evidence="5" id="KW-1185">Reference proteome</keyword>
<dbReference type="OMA" id="IGCYLEI"/>
<feature type="transmembrane region" description="Helical" evidence="2">
    <location>
        <begin position="141"/>
        <end position="165"/>
    </location>
</feature>
<dbReference type="PANTHER" id="PTHR40465">
    <property type="entry name" value="CHROMOSOME 1, WHOLE GENOME SHOTGUN SEQUENCE"/>
    <property type="match status" value="1"/>
</dbReference>
<dbReference type="STRING" id="1109443.G4TNM0"/>
<feature type="domain" description="DUF6534" evidence="3">
    <location>
        <begin position="185"/>
        <end position="270"/>
    </location>
</feature>
<dbReference type="HOGENOM" id="CLU_711976_0_0_1"/>
<dbReference type="OrthoDB" id="3206554at2759"/>
<dbReference type="Pfam" id="PF20152">
    <property type="entry name" value="DUF6534"/>
    <property type="match status" value="1"/>
</dbReference>
<evidence type="ECO:0000313" key="4">
    <source>
        <dbReference type="EMBL" id="CCA72913.1"/>
    </source>
</evidence>
<protein>
    <recommendedName>
        <fullName evidence="3">DUF6534 domain-containing protein</fullName>
    </recommendedName>
</protein>
<dbReference type="PANTHER" id="PTHR40465:SF1">
    <property type="entry name" value="DUF6534 DOMAIN-CONTAINING PROTEIN"/>
    <property type="match status" value="1"/>
</dbReference>
<feature type="transmembrane region" description="Helical" evidence="2">
    <location>
        <begin position="177"/>
        <end position="200"/>
    </location>
</feature>
<evidence type="ECO:0000256" key="2">
    <source>
        <dbReference type="SAM" id="Phobius"/>
    </source>
</evidence>
<dbReference type="Proteomes" id="UP000007148">
    <property type="component" value="Unassembled WGS sequence"/>
</dbReference>
<dbReference type="InParanoid" id="G4TNM0"/>
<dbReference type="AlphaFoldDB" id="G4TNM0"/>
<keyword evidence="2" id="KW-0472">Membrane</keyword>
<sequence length="388" mass="43171">MAGIPGFVPSNITLNPYSQAYVDGANVQIAPWVMGTFADLFLQGILAAQTANYFSYRDADGSHRRFAWLVIVLTILCLLKSAQNITIVWDTVIAAFANPDVSMMLVATNWWHYTTSLSTALIATFVQCFFVYRYWMLTKRWYVCAVMVVGMVISLIAAILVIHYLRLIQHATIKKWSLVHFVAAITVDTLITAGTALHLYKKKTSIQSTSEMIDRLVRMTWQTALPPTLCVIVNAVVLETRPLELTHIAFNMVLPKLYAVSLLYTLNIRNEMRTERMTSHERSTGTHPGPTHVGGKRSFIPNDLAYRSAGNVERGVSFVAGRGRGMSGGNTMGGRRVDGIHVETHISTHGGSSGNNVEMDTFDGKPAINNVSDFDKEVWEGDKRYMAQ</sequence>
<feature type="transmembrane region" description="Helical" evidence="2">
    <location>
        <begin position="110"/>
        <end position="132"/>
    </location>
</feature>
<feature type="transmembrane region" description="Helical" evidence="2">
    <location>
        <begin position="221"/>
        <end position="239"/>
    </location>
</feature>
<dbReference type="InterPro" id="IPR045339">
    <property type="entry name" value="DUF6534"/>
</dbReference>
<accession>G4TNM0</accession>
<evidence type="ECO:0000259" key="3">
    <source>
        <dbReference type="Pfam" id="PF20152"/>
    </source>
</evidence>
<evidence type="ECO:0000313" key="5">
    <source>
        <dbReference type="Proteomes" id="UP000007148"/>
    </source>
</evidence>
<dbReference type="eggNOG" id="ENOG502SP9P">
    <property type="taxonomic scope" value="Eukaryota"/>
</dbReference>
<feature type="transmembrane region" description="Helical" evidence="2">
    <location>
        <begin position="66"/>
        <end position="90"/>
    </location>
</feature>
<dbReference type="EMBL" id="CAFZ01000190">
    <property type="protein sequence ID" value="CCA72913.1"/>
    <property type="molecule type" value="Genomic_DNA"/>
</dbReference>